<dbReference type="AlphaFoldDB" id="A0A926NCJ4"/>
<keyword evidence="2" id="KW-1185">Reference proteome</keyword>
<dbReference type="RefSeq" id="WP_191142749.1">
    <property type="nucleotide sequence ID" value="NZ_JACXAH010000037.1"/>
</dbReference>
<reference evidence="1" key="1">
    <citation type="submission" date="2020-09" db="EMBL/GenBank/DDBJ databases">
        <title>A novel bacterium of genus Hazenella, isolated from South China Sea.</title>
        <authorList>
            <person name="Huang H."/>
            <person name="Mo K."/>
            <person name="Hu Y."/>
        </authorList>
    </citation>
    <scope>NUCLEOTIDE SEQUENCE</scope>
    <source>
        <strain evidence="1">IB182357</strain>
    </source>
</reference>
<organism evidence="1 2">
    <name type="scientific">Polycladospora coralii</name>
    <dbReference type="NCBI Taxonomy" id="2771432"/>
    <lineage>
        <taxon>Bacteria</taxon>
        <taxon>Bacillati</taxon>
        <taxon>Bacillota</taxon>
        <taxon>Bacilli</taxon>
        <taxon>Bacillales</taxon>
        <taxon>Thermoactinomycetaceae</taxon>
        <taxon>Polycladospora</taxon>
    </lineage>
</organism>
<dbReference type="EMBL" id="JACXAH010000037">
    <property type="protein sequence ID" value="MBD1373752.1"/>
    <property type="molecule type" value="Genomic_DNA"/>
</dbReference>
<name>A0A926NCJ4_9BACL</name>
<dbReference type="InterPro" id="IPR010064">
    <property type="entry name" value="HK97-gp10_tail"/>
</dbReference>
<dbReference type="Pfam" id="PF04883">
    <property type="entry name" value="HK97-gp10_like"/>
    <property type="match status" value="1"/>
</dbReference>
<evidence type="ECO:0000313" key="2">
    <source>
        <dbReference type="Proteomes" id="UP000661691"/>
    </source>
</evidence>
<proteinExistence type="predicted"/>
<gene>
    <name evidence="1" type="ORF">IC620_15505</name>
</gene>
<accession>A0A926NCJ4</accession>
<sequence length="143" mass="16138">MPATSTLNGIQEMARLTAKATQKASEYTATELWGNVRENSPTDHGRLAGSWQLRGSGTHKHLIYTNLTYARFQNDGTGIYGPKRREITPVRAKVLAFEWNGKMVFAKSVKGVQGKKYIEKSIEQTEDRRKEFVEMAFEDVGLL</sequence>
<protein>
    <submittedName>
        <fullName evidence="1">HK97 gp10 family phage protein</fullName>
    </submittedName>
</protein>
<evidence type="ECO:0000313" key="1">
    <source>
        <dbReference type="EMBL" id="MBD1373752.1"/>
    </source>
</evidence>
<comment type="caution">
    <text evidence="1">The sequence shown here is derived from an EMBL/GenBank/DDBJ whole genome shotgun (WGS) entry which is preliminary data.</text>
</comment>
<dbReference type="Proteomes" id="UP000661691">
    <property type="component" value="Unassembled WGS sequence"/>
</dbReference>